<accession>A3VDZ9</accession>
<keyword evidence="3" id="KW-1185">Reference proteome</keyword>
<keyword evidence="1" id="KW-0472">Membrane</keyword>
<keyword evidence="2" id="KW-0808">Transferase</keyword>
<organism evidence="2 3">
    <name type="scientific">Maritimibacter alkaliphilus HTCC2654</name>
    <dbReference type="NCBI Taxonomy" id="314271"/>
    <lineage>
        <taxon>Bacteria</taxon>
        <taxon>Pseudomonadati</taxon>
        <taxon>Pseudomonadota</taxon>
        <taxon>Alphaproteobacteria</taxon>
        <taxon>Rhodobacterales</taxon>
        <taxon>Roseobacteraceae</taxon>
        <taxon>Maritimibacter</taxon>
    </lineage>
</organism>
<evidence type="ECO:0000256" key="1">
    <source>
        <dbReference type="SAM" id="Phobius"/>
    </source>
</evidence>
<dbReference type="EC" id="2.3.2.8" evidence="2"/>
<sequence length="208" mass="22196">MADPSFKLDMDEVMGLARLARDNGESVETLEARIAAAAAQEPKPDADADPGTAKAKVTSALDVLGQYFPAEIMAFYITGLAIFNGLGQTDGAVFWPYLFVACHLLIWLYVVVDYKVEKRAEDAAAAAREKAGKPATPSVLTFPMWPFLSSVIAFWAWAAATPGDPIVTSPAATAIAAVVAIFVSLLLPQLEVLWGPSRKAEPEPDNAD</sequence>
<gene>
    <name evidence="2" type="ORF">RB2654_03454</name>
</gene>
<dbReference type="EMBL" id="AAMT01000004">
    <property type="protein sequence ID" value="EAQ13738.1"/>
    <property type="molecule type" value="Genomic_DNA"/>
</dbReference>
<comment type="caution">
    <text evidence="2">The sequence shown here is derived from an EMBL/GenBank/DDBJ whole genome shotgun (WGS) entry which is preliminary data.</text>
</comment>
<feature type="transmembrane region" description="Helical" evidence="1">
    <location>
        <begin position="92"/>
        <end position="112"/>
    </location>
</feature>
<feature type="transmembrane region" description="Helical" evidence="1">
    <location>
        <begin position="138"/>
        <end position="160"/>
    </location>
</feature>
<proteinExistence type="predicted"/>
<dbReference type="AlphaFoldDB" id="A3VDZ9"/>
<protein>
    <submittedName>
        <fullName evidence="2">Arginyl-tRNA-protein transferase</fullName>
        <ecNumber evidence="2">2.3.2.8</ecNumber>
    </submittedName>
</protein>
<evidence type="ECO:0000313" key="3">
    <source>
        <dbReference type="Proteomes" id="UP000002931"/>
    </source>
</evidence>
<keyword evidence="1" id="KW-1133">Transmembrane helix</keyword>
<keyword evidence="2" id="KW-0012">Acyltransferase</keyword>
<dbReference type="HOGENOM" id="CLU_1319661_0_0_5"/>
<keyword evidence="1" id="KW-0812">Transmembrane</keyword>
<name>A3VDZ9_9RHOB</name>
<reference evidence="2 3" key="1">
    <citation type="journal article" date="2010" name="J. Bacteriol.">
        <title>Genome sequences of Pelagibaca bermudensis HTCC2601T and Maritimibacter alkaliphilus HTCC2654T, the type strains of two marine Roseobacter genera.</title>
        <authorList>
            <person name="Thrash J.C."/>
            <person name="Cho J.C."/>
            <person name="Ferriera S."/>
            <person name="Johnson J."/>
            <person name="Vergin K.L."/>
            <person name="Giovannoni S.J."/>
        </authorList>
    </citation>
    <scope>NUCLEOTIDE SEQUENCE [LARGE SCALE GENOMIC DNA]</scope>
    <source>
        <strain evidence="2 3">HTCC2654</strain>
    </source>
</reference>
<feature type="transmembrane region" description="Helical" evidence="1">
    <location>
        <begin position="64"/>
        <end position="86"/>
    </location>
</feature>
<dbReference type="Proteomes" id="UP000002931">
    <property type="component" value="Unassembled WGS sequence"/>
</dbReference>
<dbReference type="GO" id="GO:0004057">
    <property type="term" value="F:arginyl-tRNA--protein transferase activity"/>
    <property type="evidence" value="ECO:0007669"/>
    <property type="project" value="UniProtKB-EC"/>
</dbReference>
<evidence type="ECO:0000313" key="2">
    <source>
        <dbReference type="EMBL" id="EAQ13738.1"/>
    </source>
</evidence>
<feature type="transmembrane region" description="Helical" evidence="1">
    <location>
        <begin position="166"/>
        <end position="187"/>
    </location>
</feature>